<feature type="compositionally biased region" description="Basic and acidic residues" evidence="1">
    <location>
        <begin position="250"/>
        <end position="259"/>
    </location>
</feature>
<organism evidence="2 3">
    <name type="scientific">Synaphobranchus kaupii</name>
    <name type="common">Kaup's arrowtooth eel</name>
    <dbReference type="NCBI Taxonomy" id="118154"/>
    <lineage>
        <taxon>Eukaryota</taxon>
        <taxon>Metazoa</taxon>
        <taxon>Chordata</taxon>
        <taxon>Craniata</taxon>
        <taxon>Vertebrata</taxon>
        <taxon>Euteleostomi</taxon>
        <taxon>Actinopterygii</taxon>
        <taxon>Neopterygii</taxon>
        <taxon>Teleostei</taxon>
        <taxon>Anguilliformes</taxon>
        <taxon>Synaphobranchidae</taxon>
        <taxon>Synaphobranchus</taxon>
    </lineage>
</organism>
<proteinExistence type="predicted"/>
<feature type="region of interest" description="Disordered" evidence="1">
    <location>
        <begin position="1"/>
        <end position="76"/>
    </location>
</feature>
<protein>
    <submittedName>
        <fullName evidence="2">Uncharacterized protein</fullName>
    </submittedName>
</protein>
<dbReference type="Proteomes" id="UP001152622">
    <property type="component" value="Chromosome 20"/>
</dbReference>
<evidence type="ECO:0000313" key="2">
    <source>
        <dbReference type="EMBL" id="KAJ8335676.1"/>
    </source>
</evidence>
<dbReference type="AlphaFoldDB" id="A0A9Q1EBG8"/>
<feature type="compositionally biased region" description="Pro residues" evidence="1">
    <location>
        <begin position="441"/>
        <end position="457"/>
    </location>
</feature>
<feature type="compositionally biased region" description="Basic residues" evidence="1">
    <location>
        <begin position="471"/>
        <end position="480"/>
    </location>
</feature>
<accession>A0A9Q1EBG8</accession>
<comment type="caution">
    <text evidence="2">The sequence shown here is derived from an EMBL/GenBank/DDBJ whole genome shotgun (WGS) entry which is preliminary data.</text>
</comment>
<feature type="region of interest" description="Disordered" evidence="1">
    <location>
        <begin position="409"/>
        <end position="524"/>
    </location>
</feature>
<feature type="compositionally biased region" description="Basic and acidic residues" evidence="1">
    <location>
        <begin position="515"/>
        <end position="524"/>
    </location>
</feature>
<gene>
    <name evidence="2" type="ORF">SKAU_G00390180</name>
</gene>
<evidence type="ECO:0000313" key="3">
    <source>
        <dbReference type="Proteomes" id="UP001152622"/>
    </source>
</evidence>
<evidence type="ECO:0000256" key="1">
    <source>
        <dbReference type="SAM" id="MobiDB-lite"/>
    </source>
</evidence>
<dbReference type="EMBL" id="JAINUF010000020">
    <property type="protein sequence ID" value="KAJ8335676.1"/>
    <property type="molecule type" value="Genomic_DNA"/>
</dbReference>
<name>A0A9Q1EBG8_SYNKA</name>
<feature type="region of interest" description="Disordered" evidence="1">
    <location>
        <begin position="239"/>
        <end position="266"/>
    </location>
</feature>
<feature type="compositionally biased region" description="Polar residues" evidence="1">
    <location>
        <begin position="19"/>
        <end position="29"/>
    </location>
</feature>
<sequence>MSRPSRCLTESPAGKAIETSPSTEPSSCREQGWEGVEATGRLPTCRPVQNPRPFRKGGKRGALTARGEQGQWGEPDRWAHRLHSPPIVSSLLPAGRENCGNGQISDNADARVFSFSTHCLRKDMEGHVHRSRRESRKGWVMTTLLVLHNDAARPRATKLIPFTTVLSRRIYGHIDRKAKADPGSVPMGLLCRLLPAGIVPVHRRGRLLNRTPSPHRFSSAASVKKIIIICAPQARVSGSVPTSVQPAPSRVDEDHKVKADPGSVPTGLAAYRQRASVMSQRLVHRHVLRTAEGFPSKAGWETEKLRLDCARAAHKRPSISTGAGAAERKGRPQSQLKAVRVEKEREDIQDRWLGDSGILTPGLHAPSCEPPIRHRTAKAENDFSRRAGFLRSILTAALNVRDGRFKLYRSRPGGTEEEAPVAGRATASRPRRPALSQLPSVPSPSCRPSPPRSPPPFDGAHLSSPALRCAPLRRSRRRGPPHIAPGTSPPGTSPPAFYPPENKARLGRATQTEATRADRSPGIL</sequence>
<keyword evidence="3" id="KW-1185">Reference proteome</keyword>
<feature type="region of interest" description="Disordered" evidence="1">
    <location>
        <begin position="316"/>
        <end position="342"/>
    </location>
</feature>
<reference evidence="2" key="1">
    <citation type="journal article" date="2023" name="Science">
        <title>Genome structures resolve the early diversification of teleost fishes.</title>
        <authorList>
            <person name="Parey E."/>
            <person name="Louis A."/>
            <person name="Montfort J."/>
            <person name="Bouchez O."/>
            <person name="Roques C."/>
            <person name="Iampietro C."/>
            <person name="Lluch J."/>
            <person name="Castinel A."/>
            <person name="Donnadieu C."/>
            <person name="Desvignes T."/>
            <person name="Floi Bucao C."/>
            <person name="Jouanno E."/>
            <person name="Wen M."/>
            <person name="Mejri S."/>
            <person name="Dirks R."/>
            <person name="Jansen H."/>
            <person name="Henkel C."/>
            <person name="Chen W.J."/>
            <person name="Zahm M."/>
            <person name="Cabau C."/>
            <person name="Klopp C."/>
            <person name="Thompson A.W."/>
            <person name="Robinson-Rechavi M."/>
            <person name="Braasch I."/>
            <person name="Lecointre G."/>
            <person name="Bobe J."/>
            <person name="Postlethwait J.H."/>
            <person name="Berthelot C."/>
            <person name="Roest Crollius H."/>
            <person name="Guiguen Y."/>
        </authorList>
    </citation>
    <scope>NUCLEOTIDE SEQUENCE</scope>
    <source>
        <strain evidence="2">WJC10195</strain>
    </source>
</reference>
<feature type="compositionally biased region" description="Pro residues" evidence="1">
    <location>
        <begin position="487"/>
        <end position="498"/>
    </location>
</feature>